<dbReference type="PROSITE" id="PS50931">
    <property type="entry name" value="HTH_LYSR"/>
    <property type="match status" value="1"/>
</dbReference>
<dbReference type="InterPro" id="IPR036390">
    <property type="entry name" value="WH_DNA-bd_sf"/>
</dbReference>
<organism evidence="6 7">
    <name type="scientific">Staphylococcus hsinchuensis</name>
    <dbReference type="NCBI Taxonomy" id="3051183"/>
    <lineage>
        <taxon>Bacteria</taxon>
        <taxon>Bacillati</taxon>
        <taxon>Bacillota</taxon>
        <taxon>Bacilli</taxon>
        <taxon>Bacillales</taxon>
        <taxon>Staphylococcaceae</taxon>
        <taxon>Staphylococcus</taxon>
    </lineage>
</organism>
<dbReference type="Gene3D" id="1.10.10.10">
    <property type="entry name" value="Winged helix-like DNA-binding domain superfamily/Winged helix DNA-binding domain"/>
    <property type="match status" value="1"/>
</dbReference>
<name>A0ABZ3EE34_9STAP</name>
<accession>A0ABZ3EE34</accession>
<dbReference type="Pfam" id="PF03466">
    <property type="entry name" value="LysR_substrate"/>
    <property type="match status" value="1"/>
</dbReference>
<evidence type="ECO:0000256" key="3">
    <source>
        <dbReference type="ARBA" id="ARBA00023125"/>
    </source>
</evidence>
<evidence type="ECO:0000256" key="2">
    <source>
        <dbReference type="ARBA" id="ARBA00023015"/>
    </source>
</evidence>
<evidence type="ECO:0000256" key="4">
    <source>
        <dbReference type="ARBA" id="ARBA00023163"/>
    </source>
</evidence>
<gene>
    <name evidence="6" type="ORF">QQM35_02900</name>
</gene>
<reference evidence="6 7" key="1">
    <citation type="journal article" date="2024" name="Pathogens">
        <title>Staphylococcus hsinchuensis sp. nov., Isolated from Soymilk.</title>
        <authorList>
            <person name="Wang Y.T."/>
            <person name="Lin Y.C."/>
            <person name="Hsieh Y.H."/>
            <person name="Lin Y.T."/>
            <person name="Hamada M."/>
            <person name="Chen C.C."/>
            <person name="Liou J.S."/>
            <person name="Lee A.Y."/>
            <person name="Zhang W.L."/>
            <person name="Chen Y.T."/>
            <person name="Huang C.H."/>
        </authorList>
    </citation>
    <scope>NUCLEOTIDE SEQUENCE [LARGE SCALE GENOMIC DNA]</scope>
    <source>
        <strain evidence="6 7">H164</strain>
    </source>
</reference>
<dbReference type="SUPFAM" id="SSF53850">
    <property type="entry name" value="Periplasmic binding protein-like II"/>
    <property type="match status" value="1"/>
</dbReference>
<dbReference type="Pfam" id="PF00126">
    <property type="entry name" value="HTH_1"/>
    <property type="match status" value="1"/>
</dbReference>
<sequence>MNTKQLMIFKYFVEEQNEIAVAEILGITQPTVTFHLKNLNELYGVKLYSKKGKHFNLTEAGKSLYFNANKILHLMQETEDTMKDFEKSNRGTLKIGASHSPIYSALPNTLKKYINEYPDIDISLTVDTAPIIIKKVKAGEVEVGVIAEKGLQTSDVKIKRLFKNPLMLVMDRQHPLAQEDNLELKEILKYPFVIHHSGSTRESIDEWRKDHLIDLNVRMESNSMSSIISTISDSKMLSLLSATAIEHYSNLIAKPLPNQPSDRHISIIYRDDRFISPMIQNFINQFYLEGKNM</sequence>
<evidence type="ECO:0000313" key="7">
    <source>
        <dbReference type="Proteomes" id="UP001436297"/>
    </source>
</evidence>
<dbReference type="RefSeq" id="WP_251521787.1">
    <property type="nucleotide sequence ID" value="NZ_CP128355.1"/>
</dbReference>
<dbReference type="Gene3D" id="3.40.190.290">
    <property type="match status" value="1"/>
</dbReference>
<dbReference type="SUPFAM" id="SSF46785">
    <property type="entry name" value="Winged helix' DNA-binding domain"/>
    <property type="match status" value="1"/>
</dbReference>
<dbReference type="InterPro" id="IPR000847">
    <property type="entry name" value="LysR_HTH_N"/>
</dbReference>
<evidence type="ECO:0000259" key="5">
    <source>
        <dbReference type="PROSITE" id="PS50931"/>
    </source>
</evidence>
<dbReference type="PANTHER" id="PTHR30126:SF40">
    <property type="entry name" value="HTH-TYPE TRANSCRIPTIONAL REGULATOR GLTR"/>
    <property type="match status" value="1"/>
</dbReference>
<dbReference type="InterPro" id="IPR005119">
    <property type="entry name" value="LysR_subst-bd"/>
</dbReference>
<keyword evidence="2" id="KW-0805">Transcription regulation</keyword>
<dbReference type="InterPro" id="IPR036388">
    <property type="entry name" value="WH-like_DNA-bd_sf"/>
</dbReference>
<dbReference type="EMBL" id="CP128355">
    <property type="protein sequence ID" value="XAF71085.1"/>
    <property type="molecule type" value="Genomic_DNA"/>
</dbReference>
<evidence type="ECO:0000313" key="6">
    <source>
        <dbReference type="EMBL" id="XAF71085.1"/>
    </source>
</evidence>
<keyword evidence="7" id="KW-1185">Reference proteome</keyword>
<dbReference type="CDD" id="cd05466">
    <property type="entry name" value="PBP2_LTTR_substrate"/>
    <property type="match status" value="1"/>
</dbReference>
<protein>
    <submittedName>
        <fullName evidence="6">LysR family transcriptional regulator</fullName>
    </submittedName>
</protein>
<dbReference type="PANTHER" id="PTHR30126">
    <property type="entry name" value="HTH-TYPE TRANSCRIPTIONAL REGULATOR"/>
    <property type="match status" value="1"/>
</dbReference>
<keyword evidence="3" id="KW-0238">DNA-binding</keyword>
<evidence type="ECO:0000256" key="1">
    <source>
        <dbReference type="ARBA" id="ARBA00009437"/>
    </source>
</evidence>
<dbReference type="Proteomes" id="UP001436297">
    <property type="component" value="Chromosome"/>
</dbReference>
<keyword evidence="4" id="KW-0804">Transcription</keyword>
<proteinExistence type="inferred from homology"/>
<comment type="similarity">
    <text evidence="1">Belongs to the LysR transcriptional regulatory family.</text>
</comment>
<feature type="domain" description="HTH lysR-type" evidence="5">
    <location>
        <begin position="1"/>
        <end position="58"/>
    </location>
</feature>